<dbReference type="InterPro" id="IPR019692">
    <property type="entry name" value="CFP-6_PH"/>
</dbReference>
<feature type="transmembrane region" description="Helical" evidence="1">
    <location>
        <begin position="17"/>
        <end position="39"/>
    </location>
</feature>
<keyword evidence="1" id="KW-1133">Transmembrane helix</keyword>
<keyword evidence="1" id="KW-0472">Membrane</keyword>
<keyword evidence="1" id="KW-0812">Transmembrane</keyword>
<sequence length="119" mass="12854">MAEAEWDVVLKPHLSPYFVYGAALVIAAAHIAVGFLLKISPSGVIFKTSDQVGIALVGIVIACVVLMFARPRVRAGSAGIEVRNVLGPKLIPWSEVVGVSFPRARNGRDWIWRTLSTSQ</sequence>
<dbReference type="Pfam" id="PF10756">
    <property type="entry name" value="bPH_6"/>
    <property type="match status" value="1"/>
</dbReference>
<evidence type="ECO:0000259" key="2">
    <source>
        <dbReference type="Pfam" id="PF10756"/>
    </source>
</evidence>
<feature type="domain" description="Low molecular weight protein antigen 6 PH" evidence="2">
    <location>
        <begin position="70"/>
        <end position="105"/>
    </location>
</feature>
<comment type="caution">
    <text evidence="3">The sequence shown here is derived from an EMBL/GenBank/DDBJ whole genome shotgun (WGS) entry which is preliminary data.</text>
</comment>
<gene>
    <name evidence="3" type="ORF">I542_1526</name>
</gene>
<dbReference type="Proteomes" id="UP000021210">
    <property type="component" value="Unassembled WGS sequence"/>
</dbReference>
<reference evidence="3 4" key="1">
    <citation type="submission" date="2013-12" db="EMBL/GenBank/DDBJ databases">
        <authorList>
            <person name="Zelazny A."/>
            <person name="Olivier K."/>
            <person name="Holland S."/>
            <person name="Lenaerts A."/>
            <person name="Ordway D."/>
            <person name="DeGroote M.A."/>
            <person name="Parker T."/>
            <person name="Sizemore C."/>
            <person name="Tallon L.J."/>
            <person name="Sadzewicz L.K."/>
            <person name="Sengamalay N."/>
            <person name="Fraser C.M."/>
            <person name="Hine E."/>
            <person name="Shefchek K.A."/>
            <person name="Das S.P."/>
            <person name="Tettelin H."/>
        </authorList>
    </citation>
    <scope>NUCLEOTIDE SEQUENCE [LARGE SCALE GENOMIC DNA]</scope>
    <source>
        <strain evidence="3 4">1948</strain>
    </source>
</reference>
<organism evidence="3 4">
    <name type="scientific">Mycobacteroides abscessus 1948</name>
    <dbReference type="NCBI Taxonomy" id="1299323"/>
    <lineage>
        <taxon>Bacteria</taxon>
        <taxon>Bacillati</taxon>
        <taxon>Actinomycetota</taxon>
        <taxon>Actinomycetes</taxon>
        <taxon>Mycobacteriales</taxon>
        <taxon>Mycobacteriaceae</taxon>
        <taxon>Mycobacteroides</taxon>
        <taxon>Mycobacteroides abscessus</taxon>
    </lineage>
</organism>
<proteinExistence type="predicted"/>
<evidence type="ECO:0000313" key="3">
    <source>
        <dbReference type="EMBL" id="EUA61387.1"/>
    </source>
</evidence>
<feature type="transmembrane region" description="Helical" evidence="1">
    <location>
        <begin position="51"/>
        <end position="69"/>
    </location>
</feature>
<protein>
    <recommendedName>
        <fullName evidence="2">Low molecular weight protein antigen 6 PH domain-containing protein</fullName>
    </recommendedName>
</protein>
<accession>A0A829QF88</accession>
<evidence type="ECO:0000256" key="1">
    <source>
        <dbReference type="SAM" id="Phobius"/>
    </source>
</evidence>
<dbReference type="AlphaFoldDB" id="A0A829QF88"/>
<evidence type="ECO:0000313" key="4">
    <source>
        <dbReference type="Proteomes" id="UP000021210"/>
    </source>
</evidence>
<name>A0A829QF88_9MYCO</name>
<dbReference type="EMBL" id="JAOH01000002">
    <property type="protein sequence ID" value="EUA61387.1"/>
    <property type="molecule type" value="Genomic_DNA"/>
</dbReference>